<organism evidence="2 3">
    <name type="scientific">Natronosalvus hydrolyticus</name>
    <dbReference type="NCBI Taxonomy" id="2979988"/>
    <lineage>
        <taxon>Archaea</taxon>
        <taxon>Methanobacteriati</taxon>
        <taxon>Methanobacteriota</taxon>
        <taxon>Stenosarchaea group</taxon>
        <taxon>Halobacteria</taxon>
        <taxon>Halobacteriales</taxon>
        <taxon>Natrialbaceae</taxon>
        <taxon>Natronosalvus</taxon>
    </lineage>
</organism>
<name>A0AAP2Z9K5_9EURY</name>
<proteinExistence type="predicted"/>
<dbReference type="Pfam" id="PF08534">
    <property type="entry name" value="Redoxin"/>
    <property type="match status" value="1"/>
</dbReference>
<evidence type="ECO:0000313" key="3">
    <source>
        <dbReference type="Proteomes" id="UP001321047"/>
    </source>
</evidence>
<gene>
    <name evidence="2" type="ORF">OB919_14760</name>
</gene>
<dbReference type="Proteomes" id="UP001321047">
    <property type="component" value="Unassembled WGS sequence"/>
</dbReference>
<evidence type="ECO:0000259" key="1">
    <source>
        <dbReference type="PROSITE" id="PS51352"/>
    </source>
</evidence>
<dbReference type="InterPro" id="IPR013766">
    <property type="entry name" value="Thioredoxin_domain"/>
</dbReference>
<accession>A0AAP2Z9K5</accession>
<dbReference type="AlphaFoldDB" id="A0AAP2Z9K5"/>
<dbReference type="InterPro" id="IPR050553">
    <property type="entry name" value="Thioredoxin_ResA/DsbE_sf"/>
</dbReference>
<comment type="caution">
    <text evidence="2">The sequence shown here is derived from an EMBL/GenBank/DDBJ whole genome shotgun (WGS) entry which is preliminary data.</text>
</comment>
<dbReference type="InterPro" id="IPR036249">
    <property type="entry name" value="Thioredoxin-like_sf"/>
</dbReference>
<evidence type="ECO:0000313" key="2">
    <source>
        <dbReference type="EMBL" id="MCU4753224.1"/>
    </source>
</evidence>
<dbReference type="Gene3D" id="3.40.30.10">
    <property type="entry name" value="Glutaredoxin"/>
    <property type="match status" value="1"/>
</dbReference>
<dbReference type="RefSeq" id="WP_342809545.1">
    <property type="nucleotide sequence ID" value="NZ_JAOPJZ010000014.1"/>
</dbReference>
<dbReference type="PANTHER" id="PTHR42852:SF17">
    <property type="entry name" value="THIOREDOXIN-LIKE PROTEIN HI_1115"/>
    <property type="match status" value="1"/>
</dbReference>
<keyword evidence="3" id="KW-1185">Reference proteome</keyword>
<reference evidence="2 3" key="1">
    <citation type="submission" date="2022-09" db="EMBL/GenBank/DDBJ databases">
        <title>Enrichment on poylsaccharides allowed isolation of novel metabolic and taxonomic groups of Haloarchaea.</title>
        <authorList>
            <person name="Sorokin D.Y."/>
            <person name="Elcheninov A.G."/>
            <person name="Khizhniak T.V."/>
            <person name="Kolganova T.V."/>
            <person name="Kublanov I.V."/>
        </authorList>
    </citation>
    <scope>NUCLEOTIDE SEQUENCE [LARGE SCALE GENOMIC DNA]</scope>
    <source>
        <strain evidence="2 3">AArc-curdl1</strain>
    </source>
</reference>
<dbReference type="PROSITE" id="PS51352">
    <property type="entry name" value="THIOREDOXIN_2"/>
    <property type="match status" value="1"/>
</dbReference>
<dbReference type="PANTHER" id="PTHR42852">
    <property type="entry name" value="THIOL:DISULFIDE INTERCHANGE PROTEIN DSBE"/>
    <property type="match status" value="1"/>
</dbReference>
<dbReference type="InterPro" id="IPR013740">
    <property type="entry name" value="Redoxin"/>
</dbReference>
<dbReference type="EMBL" id="JAOPJZ010000014">
    <property type="protein sequence ID" value="MCU4753224.1"/>
    <property type="molecule type" value="Genomic_DNA"/>
</dbReference>
<dbReference type="CDD" id="cd02966">
    <property type="entry name" value="TlpA_like_family"/>
    <property type="match status" value="1"/>
</dbReference>
<protein>
    <submittedName>
        <fullName evidence="2">TlpA family protein disulfide reductase</fullName>
    </submittedName>
</protein>
<dbReference type="SUPFAM" id="SSF52833">
    <property type="entry name" value="Thioredoxin-like"/>
    <property type="match status" value="1"/>
</dbReference>
<feature type="domain" description="Thioredoxin" evidence="1">
    <location>
        <begin position="35"/>
        <end position="178"/>
    </location>
</feature>
<dbReference type="GO" id="GO:0016491">
    <property type="term" value="F:oxidoreductase activity"/>
    <property type="evidence" value="ECO:0007669"/>
    <property type="project" value="InterPro"/>
</dbReference>
<sequence>MQRRDLLAGAAALSGTALGGAYVTGFIDPLGSTGSVEHVELESIDAPGSQAGEITVPQQGTVTVLEFFATWCGVCSRQMEPMGAVYDDLGHHDDLQFLSVTNEPVGRTVTREDVANWWADHDGRWTVGLDTDLTLTERLDASGVPYTYVIDRSNTVAYAERGYKAPDELADPIERTLETR</sequence>